<keyword evidence="2" id="KW-1185">Reference proteome</keyword>
<sequence length="84" mass="9654">MIARRVRITAAERLPTHRVSGPELMLLLTAEADRTGDDRLRVQLDTLRQWRRRRGWTGPGYDPATVVEYITNRGTRGQRKTVPA</sequence>
<evidence type="ECO:0000313" key="1">
    <source>
        <dbReference type="EMBL" id="MFC6090859.1"/>
    </source>
</evidence>
<comment type="caution">
    <text evidence="1">The sequence shown here is derived from an EMBL/GenBank/DDBJ whole genome shotgun (WGS) entry which is preliminary data.</text>
</comment>
<dbReference type="Proteomes" id="UP001596220">
    <property type="component" value="Unassembled WGS sequence"/>
</dbReference>
<accession>A0ABW1P6E7</accession>
<dbReference type="RefSeq" id="WP_380637060.1">
    <property type="nucleotide sequence ID" value="NZ_JBHSQO010000014.1"/>
</dbReference>
<dbReference type="EMBL" id="JBHSQO010000014">
    <property type="protein sequence ID" value="MFC6090859.1"/>
    <property type="molecule type" value="Genomic_DNA"/>
</dbReference>
<reference evidence="2" key="1">
    <citation type="journal article" date="2019" name="Int. J. Syst. Evol. Microbiol.">
        <title>The Global Catalogue of Microorganisms (GCM) 10K type strain sequencing project: providing services to taxonomists for standard genome sequencing and annotation.</title>
        <authorList>
            <consortium name="The Broad Institute Genomics Platform"/>
            <consortium name="The Broad Institute Genome Sequencing Center for Infectious Disease"/>
            <person name="Wu L."/>
            <person name="Ma J."/>
        </authorList>
    </citation>
    <scope>NUCLEOTIDE SEQUENCE [LARGE SCALE GENOMIC DNA]</scope>
    <source>
        <strain evidence="2">CGMCC 4.7246</strain>
    </source>
</reference>
<name>A0ABW1P6E7_9PSEU</name>
<protein>
    <submittedName>
        <fullName evidence="1">Uncharacterized protein</fullName>
    </submittedName>
</protein>
<organism evidence="1 2">
    <name type="scientific">Saccharothrix lopnurensis</name>
    <dbReference type="NCBI Taxonomy" id="1670621"/>
    <lineage>
        <taxon>Bacteria</taxon>
        <taxon>Bacillati</taxon>
        <taxon>Actinomycetota</taxon>
        <taxon>Actinomycetes</taxon>
        <taxon>Pseudonocardiales</taxon>
        <taxon>Pseudonocardiaceae</taxon>
        <taxon>Saccharothrix</taxon>
    </lineage>
</organism>
<evidence type="ECO:0000313" key="2">
    <source>
        <dbReference type="Proteomes" id="UP001596220"/>
    </source>
</evidence>
<gene>
    <name evidence="1" type="ORF">ACFP3R_16390</name>
</gene>
<proteinExistence type="predicted"/>